<dbReference type="Gene3D" id="3.30.1490.20">
    <property type="entry name" value="ATP-grasp fold, A domain"/>
    <property type="match status" value="1"/>
</dbReference>
<evidence type="ECO:0000313" key="4">
    <source>
        <dbReference type="Proteomes" id="UP001320119"/>
    </source>
</evidence>
<dbReference type="Gene3D" id="2.60.40.1260">
    <property type="entry name" value="Lamin Tail domain"/>
    <property type="match status" value="1"/>
</dbReference>
<dbReference type="AlphaFoldDB" id="A0AAN1WGL5"/>
<dbReference type="InterPro" id="IPR001322">
    <property type="entry name" value="Lamin_tail_dom"/>
</dbReference>
<dbReference type="PROSITE" id="PS51841">
    <property type="entry name" value="LTD"/>
    <property type="match status" value="2"/>
</dbReference>
<dbReference type="EMBL" id="AP023086">
    <property type="protein sequence ID" value="BCD97240.1"/>
    <property type="molecule type" value="Genomic_DNA"/>
</dbReference>
<name>A0AAN1WGL5_9GAMM</name>
<evidence type="ECO:0000259" key="2">
    <source>
        <dbReference type="PROSITE" id="PS51841"/>
    </source>
</evidence>
<keyword evidence="4" id="KW-1185">Reference proteome</keyword>
<sequence length="1002" mass="109910">MIRLKQNTLKLSASAFSTRLFIAMASVLLASCMAEPEPEPELEPSLVFNEIISNNEGVYIDENGELDDWVEIANASDGPLDLSDFSIADGGSPVIGLPSILLQPQEVIVLWADDAPEEGEKHLPFKISSSGETLKLFNSENIIVDEVAVPKLDDNQAYARFPSISGNFSQCRYTSPQKSNGASCQAIAAPTVEDTIKFDNYDVSGWPSSMVPTGLAINELALNPARFIELKNFSSEPVDLNNYQLTLGAMDANSPLPVWNRDLAIILPNQMLAPGEVTSVGLTASDVEALVLQPFFEGGVVLYRVGTNNATKVDAVPFMYWPEQAVLARKTTTPYNFNFCQGASENADNQCTVLPSRELGNRARGLYTPNDFNALEKGMGKANIASVKFVIDINNGNTVHYLSSERWPLHYTFVREVINNLPELNRCDSVQAQEFNRGWAQFSQQNYANSVTRSYHLGTLSHHANADIRAVEFTFGDAITAPQIIDVFYTATAAMPEPTRWVYRPQNESQIARARLIEGELPIVGPNAPFQNLTLQALASGVAYGTLEFIETSELDSAFLGPKTIVITNDVPNDIGFVGGLITEAFQTPLAHVNILSQGRGTPNLALPNARLTPEIMALLNKLVRFEVSASGYSIRAAALEEAEVFWAQHNPNTEVLVPRLDDVTKHLIDLSVSGIDALPTIGAKAAQLAELFNLAPLATRCAEGASFAVPEKAFAIPMRHYLDHFSASGAQAYLMAEMAQELFKTDVSYRRTVLHTAQQMILQHPVDALLLAEVEAAVAQKFGSDRVRFRSSSNTEDLSNFNGAGLYTSQSAEIGDDDRKVEDAMRAVWASLWNVRAYEERNYARVDQSQVAMGILVHQAFRNERANGVAIARNILNPTRSDQYYFNSQGGEASVTNPAPGVITEQLVYQFPPRTPRLTYHSHSSIVQGAVTTPQEIRALACAMNAVQNHFEGLLNAEGDDPWFTMESEFKFLGAQRTLLIKQARPYPIGDVNIANDCRGI</sequence>
<feature type="signal peptide" evidence="1">
    <location>
        <begin position="1"/>
        <end position="25"/>
    </location>
</feature>
<dbReference type="Pfam" id="PF00932">
    <property type="entry name" value="LTD"/>
    <property type="match status" value="1"/>
</dbReference>
<evidence type="ECO:0000313" key="3">
    <source>
        <dbReference type="EMBL" id="BCD97240.1"/>
    </source>
</evidence>
<dbReference type="RefSeq" id="WP_236986714.1">
    <property type="nucleotide sequence ID" value="NZ_AP023086.1"/>
</dbReference>
<dbReference type="InterPro" id="IPR036415">
    <property type="entry name" value="Lamin_tail_dom_sf"/>
</dbReference>
<dbReference type="InterPro" id="IPR002192">
    <property type="entry name" value="PPDK_AMP/ATP-bd"/>
</dbReference>
<dbReference type="KEGG" id="marq:MARGE09_P1441"/>
<dbReference type="PANTHER" id="PTHR47453">
    <property type="entry name" value="PHOSPHOGLUCAN, WATER DIKINASE, CHLOROPLASTIC"/>
    <property type="match status" value="1"/>
</dbReference>
<dbReference type="PANTHER" id="PTHR47453:SF1">
    <property type="entry name" value="PHOSPHOGLUCAN, WATER DIKINASE, CHLOROPLASTIC"/>
    <property type="match status" value="1"/>
</dbReference>
<protein>
    <recommendedName>
        <fullName evidence="2">LTD domain-containing protein</fullName>
    </recommendedName>
</protein>
<accession>A0AAN1WGL5</accession>
<feature type="domain" description="LTD" evidence="2">
    <location>
        <begin position="180"/>
        <end position="334"/>
    </location>
</feature>
<dbReference type="SUPFAM" id="SSF74853">
    <property type="entry name" value="Lamin A/C globular tail domain"/>
    <property type="match status" value="1"/>
</dbReference>
<gene>
    <name evidence="3" type="ORF">MARGE09_P1441</name>
</gene>
<dbReference type="GO" id="GO:0016301">
    <property type="term" value="F:kinase activity"/>
    <property type="evidence" value="ECO:0007669"/>
    <property type="project" value="InterPro"/>
</dbReference>
<dbReference type="SUPFAM" id="SSF56059">
    <property type="entry name" value="Glutathione synthetase ATP-binding domain-like"/>
    <property type="match status" value="1"/>
</dbReference>
<feature type="domain" description="LTD" evidence="2">
    <location>
        <begin position="38"/>
        <end position="151"/>
    </location>
</feature>
<feature type="chain" id="PRO_5042940739" description="LTD domain-containing protein" evidence="1">
    <location>
        <begin position="26"/>
        <end position="1002"/>
    </location>
</feature>
<keyword evidence="1" id="KW-0732">Signal</keyword>
<organism evidence="3 4">
    <name type="scientific">Marinagarivorans cellulosilyticus</name>
    <dbReference type="NCBI Taxonomy" id="2721545"/>
    <lineage>
        <taxon>Bacteria</taxon>
        <taxon>Pseudomonadati</taxon>
        <taxon>Pseudomonadota</taxon>
        <taxon>Gammaproteobacteria</taxon>
        <taxon>Cellvibrionales</taxon>
        <taxon>Cellvibrionaceae</taxon>
        <taxon>Marinagarivorans</taxon>
    </lineage>
</organism>
<proteinExistence type="predicted"/>
<dbReference type="InterPro" id="IPR013815">
    <property type="entry name" value="ATP_grasp_subdomain_1"/>
</dbReference>
<evidence type="ECO:0000256" key="1">
    <source>
        <dbReference type="SAM" id="SignalP"/>
    </source>
</evidence>
<dbReference type="GO" id="GO:0005524">
    <property type="term" value="F:ATP binding"/>
    <property type="evidence" value="ECO:0007669"/>
    <property type="project" value="InterPro"/>
</dbReference>
<dbReference type="PROSITE" id="PS51257">
    <property type="entry name" value="PROKAR_LIPOPROTEIN"/>
    <property type="match status" value="1"/>
</dbReference>
<reference evidence="3 4" key="1">
    <citation type="journal article" date="2022" name="IScience">
        <title>An ultrasensitive nanofiber-based assay for enzymatic hydrolysis and deep-sea microbial degradation of cellulose.</title>
        <authorList>
            <person name="Tsudome M."/>
            <person name="Tachioka M."/>
            <person name="Miyazaki M."/>
            <person name="Uchimura K."/>
            <person name="Tsuda M."/>
            <person name="Takaki Y."/>
            <person name="Deguchi S."/>
        </authorList>
    </citation>
    <scope>NUCLEOTIDE SEQUENCE [LARGE SCALE GENOMIC DNA]</scope>
    <source>
        <strain evidence="3 4">GE09</strain>
    </source>
</reference>
<dbReference type="Proteomes" id="UP001320119">
    <property type="component" value="Chromosome"/>
</dbReference>
<dbReference type="Pfam" id="PF01326">
    <property type="entry name" value="PPDK_N"/>
    <property type="match status" value="1"/>
</dbReference>